<dbReference type="InterPro" id="IPR003115">
    <property type="entry name" value="ParB_N"/>
</dbReference>
<feature type="domain" description="ParB-like N-terminal" evidence="1">
    <location>
        <begin position="4"/>
        <end position="94"/>
    </location>
</feature>
<dbReference type="Gene3D" id="3.90.1530.10">
    <property type="entry name" value="Conserved hypothetical protein from pyrococcus furiosus pfu- 392566-001, ParB domain"/>
    <property type="match status" value="1"/>
</dbReference>
<dbReference type="AlphaFoldDB" id="A0A0F9J0D1"/>
<proteinExistence type="predicted"/>
<dbReference type="SMART" id="SM00470">
    <property type="entry name" value="ParB"/>
    <property type="match status" value="1"/>
</dbReference>
<dbReference type="InterPro" id="IPR036086">
    <property type="entry name" value="ParB/Sulfiredoxin_sf"/>
</dbReference>
<evidence type="ECO:0000313" key="2">
    <source>
        <dbReference type="EMBL" id="KKL92707.1"/>
    </source>
</evidence>
<accession>A0A0F9J0D1</accession>
<gene>
    <name evidence="2" type="ORF">LCGC14_1882010</name>
</gene>
<sequence>MKQKILEIKDIEIDDRVYPRTSMDYYVIAKYMKAMKSGSVFPSIIVAKYEGKYLLVDGAHRLTTNKQLKNKHIEAEVLEGLSLEELYIESVKRNSTHGTSFATIDVTKICLKLKNMKLSLIEISKIVHIPADKIEPYIAKRITRIGITQQEVPLKSAYKHFAGKHLDQPINQDVSIGVAQINMINSLIGLLENNHLDVTNELVIERIKKLYNLLEPYS</sequence>
<protein>
    <recommendedName>
        <fullName evidence="1">ParB-like N-terminal domain-containing protein</fullName>
    </recommendedName>
</protein>
<comment type="caution">
    <text evidence="2">The sequence shown here is derived from an EMBL/GenBank/DDBJ whole genome shotgun (WGS) entry which is preliminary data.</text>
</comment>
<dbReference type="SUPFAM" id="SSF110849">
    <property type="entry name" value="ParB/Sulfiredoxin"/>
    <property type="match status" value="1"/>
</dbReference>
<dbReference type="EMBL" id="LAZR01019393">
    <property type="protein sequence ID" value="KKL92707.1"/>
    <property type="molecule type" value="Genomic_DNA"/>
</dbReference>
<reference evidence="2" key="1">
    <citation type="journal article" date="2015" name="Nature">
        <title>Complex archaea that bridge the gap between prokaryotes and eukaryotes.</title>
        <authorList>
            <person name="Spang A."/>
            <person name="Saw J.H."/>
            <person name="Jorgensen S.L."/>
            <person name="Zaremba-Niedzwiedzka K."/>
            <person name="Martijn J."/>
            <person name="Lind A.E."/>
            <person name="van Eijk R."/>
            <person name="Schleper C."/>
            <person name="Guy L."/>
            <person name="Ettema T.J."/>
        </authorList>
    </citation>
    <scope>NUCLEOTIDE SEQUENCE</scope>
</reference>
<organism evidence="2">
    <name type="scientific">marine sediment metagenome</name>
    <dbReference type="NCBI Taxonomy" id="412755"/>
    <lineage>
        <taxon>unclassified sequences</taxon>
        <taxon>metagenomes</taxon>
        <taxon>ecological metagenomes</taxon>
    </lineage>
</organism>
<name>A0A0F9J0D1_9ZZZZ</name>
<evidence type="ECO:0000259" key="1">
    <source>
        <dbReference type="SMART" id="SM00470"/>
    </source>
</evidence>
<dbReference type="Pfam" id="PF02195">
    <property type="entry name" value="ParB_N"/>
    <property type="match status" value="1"/>
</dbReference>